<dbReference type="AlphaFoldDB" id="A0A7S0NC85"/>
<reference evidence="2" key="1">
    <citation type="submission" date="2021-01" db="EMBL/GenBank/DDBJ databases">
        <authorList>
            <person name="Corre E."/>
            <person name="Pelletier E."/>
            <person name="Niang G."/>
            <person name="Scheremetjew M."/>
            <person name="Finn R."/>
            <person name="Kale V."/>
            <person name="Holt S."/>
            <person name="Cochrane G."/>
            <person name="Meng A."/>
            <person name="Brown T."/>
            <person name="Cohen L."/>
        </authorList>
    </citation>
    <scope>NUCLEOTIDE SEQUENCE</scope>
    <source>
        <strain evidence="2">CCMP1374</strain>
    </source>
</reference>
<evidence type="ECO:0000256" key="1">
    <source>
        <dbReference type="SAM" id="SignalP"/>
    </source>
</evidence>
<accession>A0A7S0NC85</accession>
<sequence>MRSAALLCVLAASLDTAAAYQLTSRGGSRRDVLKAFVATAPLFAAANSASAGTVGAAPTPEDEAKFDVIFAQKLEEKKVMFAKMGYEVEEEDKKELEYLLRTSLCGFQAKLKCKGSGKPPKSK</sequence>
<organism evidence="2">
    <name type="scientific">Phaeocystis antarctica</name>
    <dbReference type="NCBI Taxonomy" id="33657"/>
    <lineage>
        <taxon>Eukaryota</taxon>
        <taxon>Haptista</taxon>
        <taxon>Haptophyta</taxon>
        <taxon>Prymnesiophyceae</taxon>
        <taxon>Phaeocystales</taxon>
        <taxon>Phaeocystaceae</taxon>
        <taxon>Phaeocystis</taxon>
    </lineage>
</organism>
<keyword evidence="1" id="KW-0732">Signal</keyword>
<feature type="signal peptide" evidence="1">
    <location>
        <begin position="1"/>
        <end position="19"/>
    </location>
</feature>
<dbReference type="EMBL" id="HBEP01031980">
    <property type="protein sequence ID" value="CAD8505461.1"/>
    <property type="molecule type" value="Transcribed_RNA"/>
</dbReference>
<protein>
    <submittedName>
        <fullName evidence="2">Uncharacterized protein</fullName>
    </submittedName>
</protein>
<proteinExistence type="predicted"/>
<name>A0A7S0NC85_9EUKA</name>
<gene>
    <name evidence="2" type="ORF">PANT1444_LOCUS18061</name>
</gene>
<evidence type="ECO:0000313" key="2">
    <source>
        <dbReference type="EMBL" id="CAD8505461.1"/>
    </source>
</evidence>
<feature type="chain" id="PRO_5031085155" evidence="1">
    <location>
        <begin position="20"/>
        <end position="123"/>
    </location>
</feature>